<keyword evidence="3 4" id="KW-0732">Signal</keyword>
<evidence type="ECO:0000256" key="3">
    <source>
        <dbReference type="ARBA" id="ARBA00022729"/>
    </source>
</evidence>
<evidence type="ECO:0000313" key="6">
    <source>
        <dbReference type="EMBL" id="RAH97290.1"/>
    </source>
</evidence>
<dbReference type="PIRSF" id="PIRSF002741">
    <property type="entry name" value="MppA"/>
    <property type="match status" value="1"/>
</dbReference>
<dbReference type="GO" id="GO:0043190">
    <property type="term" value="C:ATP-binding cassette (ABC) transporter complex"/>
    <property type="evidence" value="ECO:0007669"/>
    <property type="project" value="InterPro"/>
</dbReference>
<dbReference type="InterPro" id="IPR039424">
    <property type="entry name" value="SBP_5"/>
</dbReference>
<dbReference type="PROSITE" id="PS01040">
    <property type="entry name" value="SBP_BACTERIAL_5"/>
    <property type="match status" value="1"/>
</dbReference>
<dbReference type="EMBL" id="QHHQ01000009">
    <property type="protein sequence ID" value="RAH97290.1"/>
    <property type="molecule type" value="Genomic_DNA"/>
</dbReference>
<dbReference type="Gene3D" id="3.10.105.10">
    <property type="entry name" value="Dipeptide-binding Protein, Domain 3"/>
    <property type="match status" value="1"/>
</dbReference>
<dbReference type="CDD" id="cd08502">
    <property type="entry name" value="PBP2_NikA_DppA_OppA_like_16"/>
    <property type="match status" value="1"/>
</dbReference>
<feature type="chain" id="PRO_5033024779" evidence="4">
    <location>
        <begin position="27"/>
        <end position="523"/>
    </location>
</feature>
<dbReference type="Gene3D" id="3.40.190.10">
    <property type="entry name" value="Periplasmic binding protein-like II"/>
    <property type="match status" value="1"/>
</dbReference>
<proteinExistence type="inferred from homology"/>
<feature type="signal peptide" evidence="4">
    <location>
        <begin position="1"/>
        <end position="26"/>
    </location>
</feature>
<comment type="similarity">
    <text evidence="2">Belongs to the bacterial solute-binding protein 5 family.</text>
</comment>
<sequence>MLKAQLARSTLAAMLLAAGATMSVTAAQAQSVLRVVPYADLRNLDPVWTTAMITQHHAYMIYDTLFSYDVDLNPQPQMVGDYSVSDDGLTYTFTLRDGLKFHDGSPVTAEDAVASIVRWEARDNGGGALQGVTESLSPVDEDTFELKLSEPYGLVLDTLASLTGPFIMPKAVAETDPFEQVKSYIGSGPFVFNEAEWVPGNRVVYDKFEDYVPRDEPPSGAAGGKVAKVDRVEWLYLPDPGTAMAALMNGEVDYWEAPPVDLVPVLEANPDVAVDTQDPFGLIIILRPNHLYPPFDKKEARQALQYMVDQTEYMTAMVGNPKYWQTCASLMMCNTPGETSAGNAEIMVKGDMAKAKELMDKAYDGETVVVMHPTDHPSGPAALITAAKLRELGVNVELQAMDWATLTSRRASKNEPSNGGWSIFHTRTGVGSASPVTHLGIAAGETAWFGWPSNEKIEELRIAWGKEPDPEKRAEIMDELQVEMMDYAPFVMLGQYQMPSAWRSNVSGVVKGAVLGFWNVSVD</sequence>
<dbReference type="PANTHER" id="PTHR30290:SF38">
    <property type="entry name" value="D,D-DIPEPTIDE-BINDING PERIPLASMIC PROTEIN DDPA-RELATED"/>
    <property type="match status" value="1"/>
</dbReference>
<reference evidence="6 7" key="1">
    <citation type="submission" date="2018-05" db="EMBL/GenBank/DDBJ databases">
        <title>Acuticoccus sediminis sp. nov., isolated from deep-sea sediment of Indian Ocean.</title>
        <authorList>
            <person name="Liu X."/>
            <person name="Lai Q."/>
            <person name="Du Y."/>
            <person name="Sun F."/>
            <person name="Zhang X."/>
            <person name="Wang S."/>
            <person name="Shao Z."/>
        </authorList>
    </citation>
    <scope>NUCLEOTIDE SEQUENCE [LARGE SCALE GENOMIC DNA]</scope>
    <source>
        <strain evidence="6 7">PTG4-2</strain>
    </source>
</reference>
<dbReference type="Proteomes" id="UP000249590">
    <property type="component" value="Unassembled WGS sequence"/>
</dbReference>
<dbReference type="PANTHER" id="PTHR30290">
    <property type="entry name" value="PERIPLASMIC BINDING COMPONENT OF ABC TRANSPORTER"/>
    <property type="match status" value="1"/>
</dbReference>
<gene>
    <name evidence="6" type="ORF">DLJ53_29235</name>
</gene>
<dbReference type="InterPro" id="IPR030678">
    <property type="entry name" value="Peptide/Ni-bd"/>
</dbReference>
<accession>A0A8B2NJ84</accession>
<dbReference type="GO" id="GO:0030288">
    <property type="term" value="C:outer membrane-bounded periplasmic space"/>
    <property type="evidence" value="ECO:0007669"/>
    <property type="project" value="UniProtKB-ARBA"/>
</dbReference>
<dbReference type="RefSeq" id="WP_111351788.1">
    <property type="nucleotide sequence ID" value="NZ_JAIWKD010000009.1"/>
</dbReference>
<dbReference type="GO" id="GO:0015833">
    <property type="term" value="P:peptide transport"/>
    <property type="evidence" value="ECO:0007669"/>
    <property type="project" value="TreeGrafter"/>
</dbReference>
<dbReference type="Gene3D" id="3.90.76.10">
    <property type="entry name" value="Dipeptide-binding Protein, Domain 1"/>
    <property type="match status" value="1"/>
</dbReference>
<evidence type="ECO:0000256" key="1">
    <source>
        <dbReference type="ARBA" id="ARBA00004418"/>
    </source>
</evidence>
<keyword evidence="7" id="KW-1185">Reference proteome</keyword>
<dbReference type="GO" id="GO:1904680">
    <property type="term" value="F:peptide transmembrane transporter activity"/>
    <property type="evidence" value="ECO:0007669"/>
    <property type="project" value="TreeGrafter"/>
</dbReference>
<organism evidence="6 7">
    <name type="scientific">Acuticoccus sediminis</name>
    <dbReference type="NCBI Taxonomy" id="2184697"/>
    <lineage>
        <taxon>Bacteria</taxon>
        <taxon>Pseudomonadati</taxon>
        <taxon>Pseudomonadota</taxon>
        <taxon>Alphaproteobacteria</taxon>
        <taxon>Hyphomicrobiales</taxon>
        <taxon>Amorphaceae</taxon>
        <taxon>Acuticoccus</taxon>
    </lineage>
</organism>
<dbReference type="OrthoDB" id="9803988at2"/>
<dbReference type="AlphaFoldDB" id="A0A8B2NJ84"/>
<evidence type="ECO:0000256" key="2">
    <source>
        <dbReference type="ARBA" id="ARBA00005695"/>
    </source>
</evidence>
<protein>
    <submittedName>
        <fullName evidence="6">ABC transporter substrate-binding protein</fullName>
    </submittedName>
</protein>
<dbReference type="InterPro" id="IPR000914">
    <property type="entry name" value="SBP_5_dom"/>
</dbReference>
<evidence type="ECO:0000256" key="4">
    <source>
        <dbReference type="SAM" id="SignalP"/>
    </source>
</evidence>
<name>A0A8B2NJ84_9HYPH</name>
<dbReference type="Pfam" id="PF00496">
    <property type="entry name" value="SBP_bac_5"/>
    <property type="match status" value="1"/>
</dbReference>
<feature type="domain" description="Solute-binding protein family 5" evidence="5">
    <location>
        <begin position="74"/>
        <end position="439"/>
    </location>
</feature>
<evidence type="ECO:0000259" key="5">
    <source>
        <dbReference type="Pfam" id="PF00496"/>
    </source>
</evidence>
<comment type="caution">
    <text evidence="6">The sequence shown here is derived from an EMBL/GenBank/DDBJ whole genome shotgun (WGS) entry which is preliminary data.</text>
</comment>
<dbReference type="InterPro" id="IPR023765">
    <property type="entry name" value="SBP_5_CS"/>
</dbReference>
<evidence type="ECO:0000313" key="7">
    <source>
        <dbReference type="Proteomes" id="UP000249590"/>
    </source>
</evidence>
<comment type="subcellular location">
    <subcellularLocation>
        <location evidence="1">Periplasm</location>
    </subcellularLocation>
</comment>
<dbReference type="SUPFAM" id="SSF53850">
    <property type="entry name" value="Periplasmic binding protein-like II"/>
    <property type="match status" value="1"/>
</dbReference>